<keyword evidence="6" id="KW-0175">Coiled coil</keyword>
<evidence type="ECO:0000259" key="7">
    <source>
        <dbReference type="PROSITE" id="PS51471"/>
    </source>
</evidence>
<dbReference type="Pfam" id="PF03171">
    <property type="entry name" value="2OG-FeII_Oxy"/>
    <property type="match status" value="1"/>
</dbReference>
<dbReference type="Gene3D" id="2.60.120.330">
    <property type="entry name" value="B-lactam Antibiotic, Isopenicillin N Synthase, Chain"/>
    <property type="match status" value="1"/>
</dbReference>
<evidence type="ECO:0000256" key="4">
    <source>
        <dbReference type="ARBA" id="ARBA00023004"/>
    </source>
</evidence>
<keyword evidence="9" id="KW-1185">Reference proteome</keyword>
<evidence type="ECO:0000256" key="6">
    <source>
        <dbReference type="SAM" id="Coils"/>
    </source>
</evidence>
<feature type="domain" description="Fe2OG dioxygenase" evidence="7">
    <location>
        <begin position="207"/>
        <end position="307"/>
    </location>
</feature>
<dbReference type="FunFam" id="2.60.120.330:FF:000079">
    <property type="entry name" value="Protein SRG1"/>
    <property type="match status" value="1"/>
</dbReference>
<reference evidence="9" key="1">
    <citation type="submission" date="2013-01" db="EMBL/GenBank/DDBJ databases">
        <title>Draft Genome Sequence of a Mulberry Tree, Morus notabilis C.K. Schneid.</title>
        <authorList>
            <person name="He N."/>
            <person name="Zhao S."/>
        </authorList>
    </citation>
    <scope>NUCLEOTIDE SEQUENCE</scope>
</reference>
<accession>W9RAD4</accession>
<dbReference type="GO" id="GO:0031418">
    <property type="term" value="F:L-ascorbic acid binding"/>
    <property type="evidence" value="ECO:0007669"/>
    <property type="project" value="UniProtKB-KW"/>
</dbReference>
<evidence type="ECO:0000256" key="5">
    <source>
        <dbReference type="RuleBase" id="RU003682"/>
    </source>
</evidence>
<comment type="similarity">
    <text evidence="1 5">Belongs to the iron/ascorbate-dependent oxidoreductase family.</text>
</comment>
<dbReference type="Proteomes" id="UP000030645">
    <property type="component" value="Unassembled WGS sequence"/>
</dbReference>
<keyword evidence="2 5" id="KW-0479">Metal-binding</keyword>
<dbReference type="Pfam" id="PF14226">
    <property type="entry name" value="DIOX_N"/>
    <property type="match status" value="1"/>
</dbReference>
<evidence type="ECO:0000313" key="9">
    <source>
        <dbReference type="Proteomes" id="UP000030645"/>
    </source>
</evidence>
<keyword evidence="3" id="KW-0847">Vitamin C</keyword>
<evidence type="ECO:0000256" key="1">
    <source>
        <dbReference type="ARBA" id="ARBA00008056"/>
    </source>
</evidence>
<dbReference type="GO" id="GO:0016491">
    <property type="term" value="F:oxidoreductase activity"/>
    <property type="evidence" value="ECO:0007669"/>
    <property type="project" value="UniProtKB-KW"/>
</dbReference>
<dbReference type="InterPro" id="IPR050295">
    <property type="entry name" value="Plant_2OG-oxidoreductases"/>
</dbReference>
<dbReference type="GO" id="GO:0046872">
    <property type="term" value="F:metal ion binding"/>
    <property type="evidence" value="ECO:0007669"/>
    <property type="project" value="UniProtKB-KW"/>
</dbReference>
<organism evidence="8 9">
    <name type="scientific">Morus notabilis</name>
    <dbReference type="NCBI Taxonomy" id="981085"/>
    <lineage>
        <taxon>Eukaryota</taxon>
        <taxon>Viridiplantae</taxon>
        <taxon>Streptophyta</taxon>
        <taxon>Embryophyta</taxon>
        <taxon>Tracheophyta</taxon>
        <taxon>Spermatophyta</taxon>
        <taxon>Magnoliopsida</taxon>
        <taxon>eudicotyledons</taxon>
        <taxon>Gunneridae</taxon>
        <taxon>Pentapetalae</taxon>
        <taxon>rosids</taxon>
        <taxon>fabids</taxon>
        <taxon>Rosales</taxon>
        <taxon>Moraceae</taxon>
        <taxon>Moreae</taxon>
        <taxon>Morus</taxon>
    </lineage>
</organism>
<feature type="coiled-coil region" evidence="6">
    <location>
        <begin position="164"/>
        <end position="191"/>
    </location>
</feature>
<dbReference type="PANTHER" id="PTHR47991">
    <property type="entry name" value="OXOGLUTARATE/IRON-DEPENDENT DIOXYGENASE"/>
    <property type="match status" value="1"/>
</dbReference>
<dbReference type="EMBL" id="KE344510">
    <property type="protein sequence ID" value="EXB65269.1"/>
    <property type="molecule type" value="Genomic_DNA"/>
</dbReference>
<proteinExistence type="inferred from homology"/>
<dbReference type="InterPro" id="IPR044861">
    <property type="entry name" value="IPNS-like_FE2OG_OXY"/>
</dbReference>
<gene>
    <name evidence="8" type="ORF">L484_025348</name>
</gene>
<name>W9RAD4_9ROSA</name>
<dbReference type="KEGG" id="mnt:21408051"/>
<dbReference type="InterPro" id="IPR026992">
    <property type="entry name" value="DIOX_N"/>
</dbReference>
<dbReference type="PROSITE" id="PS51471">
    <property type="entry name" value="FE2OG_OXY"/>
    <property type="match status" value="1"/>
</dbReference>
<dbReference type="STRING" id="981085.W9RAD4"/>
<dbReference type="AlphaFoldDB" id="W9RAD4"/>
<evidence type="ECO:0000256" key="3">
    <source>
        <dbReference type="ARBA" id="ARBA00022896"/>
    </source>
</evidence>
<dbReference type="SUPFAM" id="SSF51197">
    <property type="entry name" value="Clavaminate synthase-like"/>
    <property type="match status" value="1"/>
</dbReference>
<keyword evidence="4 5" id="KW-0408">Iron</keyword>
<protein>
    <submittedName>
        <fullName evidence="8">Protein SRG1</fullName>
    </submittedName>
</protein>
<sequence>MKEDGVLGWGKSLPVPSVQEIVRNDPKFVPERYIQDHKNRPVLDSTTFGSDSSDIPVIDFSLLISGDEDELNKLDFACKEWGFFQIINHGVAVMVLSKMKAAVAAFFDLPLEEKKKYSMAENDLQGYGQAYVVSEQQKLDWGDLFFLITCPLEDRNMKYLPTTLPGFREAVEEYSRELQRVNEEIMAKLSLLMGMEEDGLKKLHVVMKQSMRMNYYPPCSKPDLVLGVSPHSDGGSLTILLQADEITGLQIKYKEGWLPVKPIPNALVVNVGDVIEAWSNGMYKSIEHRAITNASNARMSIATFVIPDVGIEIGPVESMMQDRSRRYKDIKYLDYIKHVLDRKMDGKAHTSFLKLEGEP</sequence>
<dbReference type="InterPro" id="IPR027443">
    <property type="entry name" value="IPNS-like_sf"/>
</dbReference>
<dbReference type="InterPro" id="IPR005123">
    <property type="entry name" value="Oxoglu/Fe-dep_dioxygenase_dom"/>
</dbReference>
<keyword evidence="5" id="KW-0560">Oxidoreductase</keyword>
<evidence type="ECO:0000256" key="2">
    <source>
        <dbReference type="ARBA" id="ARBA00022723"/>
    </source>
</evidence>
<evidence type="ECO:0000313" key="8">
    <source>
        <dbReference type="EMBL" id="EXB65269.1"/>
    </source>
</evidence>
<dbReference type="eggNOG" id="KOG0143">
    <property type="taxonomic scope" value="Eukaryota"/>
</dbReference>
<dbReference type="OrthoDB" id="288590at2759"/>